<dbReference type="RefSeq" id="WP_211325445.1">
    <property type="nucleotide sequence ID" value="NZ_QNRR01000001.1"/>
</dbReference>
<organism evidence="2 3">
    <name type="scientific">Roseimicrobium gellanilyticum</name>
    <dbReference type="NCBI Taxonomy" id="748857"/>
    <lineage>
        <taxon>Bacteria</taxon>
        <taxon>Pseudomonadati</taxon>
        <taxon>Verrucomicrobiota</taxon>
        <taxon>Verrucomicrobiia</taxon>
        <taxon>Verrucomicrobiales</taxon>
        <taxon>Verrucomicrobiaceae</taxon>
        <taxon>Roseimicrobium</taxon>
    </lineage>
</organism>
<dbReference type="PANTHER" id="PTHR43546">
    <property type="entry name" value="UPF0173 METAL-DEPENDENT HYDROLASE MJ1163-RELATED"/>
    <property type="match status" value="1"/>
</dbReference>
<dbReference type="Pfam" id="PF13483">
    <property type="entry name" value="Lactamase_B_3"/>
    <property type="match status" value="1"/>
</dbReference>
<reference evidence="2 3" key="1">
    <citation type="submission" date="2018-06" db="EMBL/GenBank/DDBJ databases">
        <title>Genomic Encyclopedia of Type Strains, Phase IV (KMG-IV): sequencing the most valuable type-strain genomes for metagenomic binning, comparative biology and taxonomic classification.</title>
        <authorList>
            <person name="Goeker M."/>
        </authorList>
    </citation>
    <scope>NUCLEOTIDE SEQUENCE [LARGE SCALE GENOMIC DNA]</scope>
    <source>
        <strain evidence="2 3">DSM 25532</strain>
    </source>
</reference>
<dbReference type="InterPro" id="IPR050114">
    <property type="entry name" value="UPF0173_UPF0282_UlaG_hydrolase"/>
</dbReference>
<dbReference type="Gene3D" id="3.60.15.10">
    <property type="entry name" value="Ribonuclease Z/Hydroxyacylglutathione hydrolase-like"/>
    <property type="match status" value="1"/>
</dbReference>
<protein>
    <submittedName>
        <fullName evidence="2">L-ascorbate metabolism protein UlaG (Beta-lactamase superfamily)</fullName>
    </submittedName>
</protein>
<dbReference type="CDD" id="cd06262">
    <property type="entry name" value="metallo-hydrolase-like_MBL-fold"/>
    <property type="match status" value="1"/>
</dbReference>
<keyword evidence="3" id="KW-1185">Reference proteome</keyword>
<dbReference type="SMART" id="SM00849">
    <property type="entry name" value="Lactamase_B"/>
    <property type="match status" value="1"/>
</dbReference>
<evidence type="ECO:0000313" key="2">
    <source>
        <dbReference type="EMBL" id="RBP48236.1"/>
    </source>
</evidence>
<feature type="domain" description="Metallo-beta-lactamase" evidence="1">
    <location>
        <begin position="46"/>
        <end position="272"/>
    </location>
</feature>
<accession>A0A366HVE0</accession>
<dbReference type="EMBL" id="QNRR01000001">
    <property type="protein sequence ID" value="RBP48236.1"/>
    <property type="molecule type" value="Genomic_DNA"/>
</dbReference>
<sequence>MRTLLLAACFGFLTNCAGPGIGKYKDAVVADVPVSPESGVRVTYLGVNGYLLQSSDATVLVDPFFSRPPLRNYLVGEVKPNKDRIDWGMRSFPATVDLILVTHGHIDHLLDVPIIAQRTGAKIVASHTSCNLVKSLNQVPEWQLAPMLKMKPGGKLDLSLQETKNFENVTVQALYTEHDRLCGIELNPGTEDNPPATPPKSAHDWVAGEPLAFIITMGGKRIFISAGMVHAPRQKNLAPVDLAITGVALNDPRSCLAETVRILKPKYVLPSHQDNFFIPAERGFRFSVQSDFEEVKRELPPPTWELGKNLILLDYFRPWTLY</sequence>
<evidence type="ECO:0000313" key="3">
    <source>
        <dbReference type="Proteomes" id="UP000253426"/>
    </source>
</evidence>
<gene>
    <name evidence="2" type="ORF">DES53_1011037</name>
</gene>
<proteinExistence type="predicted"/>
<evidence type="ECO:0000259" key="1">
    <source>
        <dbReference type="SMART" id="SM00849"/>
    </source>
</evidence>
<dbReference type="InterPro" id="IPR036866">
    <property type="entry name" value="RibonucZ/Hydroxyglut_hydro"/>
</dbReference>
<dbReference type="InterPro" id="IPR001279">
    <property type="entry name" value="Metallo-B-lactamas"/>
</dbReference>
<dbReference type="PANTHER" id="PTHR43546:SF3">
    <property type="entry name" value="UPF0173 METAL-DEPENDENT HYDROLASE MJ1163"/>
    <property type="match status" value="1"/>
</dbReference>
<dbReference type="SUPFAM" id="SSF56281">
    <property type="entry name" value="Metallo-hydrolase/oxidoreductase"/>
    <property type="match status" value="1"/>
</dbReference>
<name>A0A366HVE0_9BACT</name>
<comment type="caution">
    <text evidence="2">The sequence shown here is derived from an EMBL/GenBank/DDBJ whole genome shotgun (WGS) entry which is preliminary data.</text>
</comment>
<dbReference type="Proteomes" id="UP000253426">
    <property type="component" value="Unassembled WGS sequence"/>
</dbReference>
<dbReference type="AlphaFoldDB" id="A0A366HVE0"/>